<accession>A0A6C0IAB0</accession>
<reference evidence="1" key="1">
    <citation type="journal article" date="2020" name="Nature">
        <title>Giant virus diversity and host interactions through global metagenomics.</title>
        <authorList>
            <person name="Schulz F."/>
            <person name="Roux S."/>
            <person name="Paez-Espino D."/>
            <person name="Jungbluth S."/>
            <person name="Walsh D.A."/>
            <person name="Denef V.J."/>
            <person name="McMahon K.D."/>
            <person name="Konstantinidis K.T."/>
            <person name="Eloe-Fadrosh E.A."/>
            <person name="Kyrpides N.C."/>
            <person name="Woyke T."/>
        </authorList>
    </citation>
    <scope>NUCLEOTIDE SEQUENCE</scope>
    <source>
        <strain evidence="1">GVMAG-M-3300023184-53</strain>
    </source>
</reference>
<proteinExistence type="predicted"/>
<dbReference type="Gene3D" id="3.30.190.10">
    <property type="entry name" value="Ribulose bisphosphate carboxylase, small subunit"/>
    <property type="match status" value="1"/>
</dbReference>
<dbReference type="InterPro" id="IPR036385">
    <property type="entry name" value="RuBisCO_ssu_sf"/>
</dbReference>
<dbReference type="EMBL" id="MN740138">
    <property type="protein sequence ID" value="QHT89276.1"/>
    <property type="molecule type" value="Genomic_DNA"/>
</dbReference>
<name>A0A6C0IAB0_9ZZZZ</name>
<sequence>MNVSIKSDVIKWHIKKHIKKMMLNKVRPTIQINKDKENTSYQLYHSSYRSVDWNKPENHSENLYQDIVSCETEYPDKFINLIGYSSYNGNEYIADFYLIKNPHKQINFMYYLNYTLEYF</sequence>
<evidence type="ECO:0000313" key="1">
    <source>
        <dbReference type="EMBL" id="QHT89276.1"/>
    </source>
</evidence>
<organism evidence="1">
    <name type="scientific">viral metagenome</name>
    <dbReference type="NCBI Taxonomy" id="1070528"/>
    <lineage>
        <taxon>unclassified sequences</taxon>
        <taxon>metagenomes</taxon>
        <taxon>organismal metagenomes</taxon>
    </lineage>
</organism>
<dbReference type="AlphaFoldDB" id="A0A6C0IAB0"/>
<protein>
    <submittedName>
        <fullName evidence="1">Uncharacterized protein</fullName>
    </submittedName>
</protein>
<dbReference type="InterPro" id="IPR036186">
    <property type="entry name" value="Serpin_sf"/>
</dbReference>
<dbReference type="SUPFAM" id="SSF56574">
    <property type="entry name" value="Serpins"/>
    <property type="match status" value="1"/>
</dbReference>